<dbReference type="AlphaFoldDB" id="A0A143HA57"/>
<dbReference type="GO" id="GO:0008234">
    <property type="term" value="F:cysteine-type peptidase activity"/>
    <property type="evidence" value="ECO:0007669"/>
    <property type="project" value="UniProtKB-KW"/>
</dbReference>
<evidence type="ECO:0000256" key="2">
    <source>
        <dbReference type="ARBA" id="ARBA00022670"/>
    </source>
</evidence>
<sequence length="425" mass="47214">MNKRTKWGRTAIATLALSCGFMYTTQQPIDVNAKTSAQMIQKKASIDHKINLLNKEIKQLQKQLDKKQAEYEKTLQEIADTNNEIAKTEKTINERSKIIEDRLKAYQNQDRTFSPYLNAILGADNFADAVSRTVSVKTILDADQNLLDEQKKDKAKLAKEKHNLQDKQSKLQKQFQEMQEEENRLETKKAENKAKSLKLKEQIATKKEQERLERERKKREREARRLKALQEKQFLQTKKAKEAQQAQEAEAVKAAQVSKTSNNTVKAESVPQQNNVGSSGNAGNGNNGAKVTDSDQKAPSVSGSGSAKAAIAEASKYLGRAYVWGGSNPSTGFDCSGLTQWSFKQAGVSLPRTAAQQYIATKKISVSEAKAGDLVFFSYGQGIAHVGIYLGGGRMLDAQNNGVVTESLDWWNQYLVGYGRISGVN</sequence>
<dbReference type="Pfam" id="PF00877">
    <property type="entry name" value="NLPC_P60"/>
    <property type="match status" value="1"/>
</dbReference>
<dbReference type="GO" id="GO:0006508">
    <property type="term" value="P:proteolysis"/>
    <property type="evidence" value="ECO:0007669"/>
    <property type="project" value="UniProtKB-KW"/>
</dbReference>
<dbReference type="SUPFAM" id="SSF54001">
    <property type="entry name" value="Cysteine proteinases"/>
    <property type="match status" value="1"/>
</dbReference>
<keyword evidence="3" id="KW-0732">Signal</keyword>
<feature type="coiled-coil region" evidence="6">
    <location>
        <begin position="43"/>
        <end position="91"/>
    </location>
</feature>
<dbReference type="PROSITE" id="PS51935">
    <property type="entry name" value="NLPC_P60"/>
    <property type="match status" value="1"/>
</dbReference>
<dbReference type="InterPro" id="IPR057309">
    <property type="entry name" value="PcsB_CC"/>
</dbReference>
<dbReference type="Gene3D" id="6.10.250.3150">
    <property type="match status" value="1"/>
</dbReference>
<evidence type="ECO:0000256" key="7">
    <source>
        <dbReference type="SAM" id="MobiDB-lite"/>
    </source>
</evidence>
<dbReference type="RefSeq" id="WP_066785980.1">
    <property type="nucleotide sequence ID" value="NZ_CP014806.1"/>
</dbReference>
<evidence type="ECO:0000259" key="8">
    <source>
        <dbReference type="PROSITE" id="PS51935"/>
    </source>
</evidence>
<feature type="region of interest" description="Disordered" evidence="7">
    <location>
        <begin position="254"/>
        <end position="303"/>
    </location>
</feature>
<dbReference type="EMBL" id="CP014806">
    <property type="protein sequence ID" value="AMW98613.1"/>
    <property type="molecule type" value="Genomic_DNA"/>
</dbReference>
<dbReference type="PANTHER" id="PTHR47053:SF1">
    <property type="entry name" value="MUREIN DD-ENDOPEPTIDASE MEPH-RELATED"/>
    <property type="match status" value="1"/>
</dbReference>
<protein>
    <recommendedName>
        <fullName evidence="8">NlpC/P60 domain-containing protein</fullName>
    </recommendedName>
</protein>
<comment type="similarity">
    <text evidence="1">Belongs to the peptidase C40 family.</text>
</comment>
<dbReference type="InterPro" id="IPR000064">
    <property type="entry name" value="NLP_P60_dom"/>
</dbReference>
<keyword evidence="10" id="KW-1185">Reference proteome</keyword>
<keyword evidence="5" id="KW-0788">Thiol protease</keyword>
<dbReference type="STRING" id="241244.ATY39_03645"/>
<dbReference type="Proteomes" id="UP000076021">
    <property type="component" value="Chromosome"/>
</dbReference>
<gene>
    <name evidence="9" type="ORF">ATY39_03645</name>
</gene>
<feature type="domain" description="NlpC/P60" evidence="8">
    <location>
        <begin position="304"/>
        <end position="422"/>
    </location>
</feature>
<evidence type="ECO:0000256" key="1">
    <source>
        <dbReference type="ARBA" id="ARBA00007074"/>
    </source>
</evidence>
<evidence type="ECO:0000256" key="5">
    <source>
        <dbReference type="ARBA" id="ARBA00022807"/>
    </source>
</evidence>
<feature type="compositionally biased region" description="Polar residues" evidence="7">
    <location>
        <begin position="258"/>
        <end position="273"/>
    </location>
</feature>
<accession>A0A143HA57</accession>
<dbReference type="InterPro" id="IPR051202">
    <property type="entry name" value="Peptidase_C40"/>
</dbReference>
<dbReference type="InterPro" id="IPR038765">
    <property type="entry name" value="Papain-like_cys_pep_sf"/>
</dbReference>
<evidence type="ECO:0000256" key="6">
    <source>
        <dbReference type="SAM" id="Coils"/>
    </source>
</evidence>
<keyword evidence="2" id="KW-0645">Protease</keyword>
<dbReference type="Gene3D" id="3.90.1720.10">
    <property type="entry name" value="endopeptidase domain like (from Nostoc punctiforme)"/>
    <property type="match status" value="1"/>
</dbReference>
<proteinExistence type="inferred from homology"/>
<name>A0A143HA57_9BACL</name>
<keyword evidence="4" id="KW-0378">Hydrolase</keyword>
<evidence type="ECO:0000256" key="3">
    <source>
        <dbReference type="ARBA" id="ARBA00022729"/>
    </source>
</evidence>
<evidence type="ECO:0000256" key="4">
    <source>
        <dbReference type="ARBA" id="ARBA00022801"/>
    </source>
</evidence>
<dbReference type="Pfam" id="PF24568">
    <property type="entry name" value="CC_PcsB"/>
    <property type="match status" value="1"/>
</dbReference>
<dbReference type="PANTHER" id="PTHR47053">
    <property type="entry name" value="MUREIN DD-ENDOPEPTIDASE MEPH-RELATED"/>
    <property type="match status" value="1"/>
</dbReference>
<evidence type="ECO:0000313" key="10">
    <source>
        <dbReference type="Proteomes" id="UP000076021"/>
    </source>
</evidence>
<evidence type="ECO:0000313" key="9">
    <source>
        <dbReference type="EMBL" id="AMW98613.1"/>
    </source>
</evidence>
<feature type="region of interest" description="Disordered" evidence="7">
    <location>
        <begin position="182"/>
        <end position="224"/>
    </location>
</feature>
<keyword evidence="6" id="KW-0175">Coiled coil</keyword>
<organism evidence="9 10">
    <name type="scientific">Rummeliibacillus stabekisii</name>
    <dbReference type="NCBI Taxonomy" id="241244"/>
    <lineage>
        <taxon>Bacteria</taxon>
        <taxon>Bacillati</taxon>
        <taxon>Bacillota</taxon>
        <taxon>Bacilli</taxon>
        <taxon>Bacillales</taxon>
        <taxon>Caryophanaceae</taxon>
        <taxon>Rummeliibacillus</taxon>
    </lineage>
</organism>
<reference evidence="9 10" key="1">
    <citation type="journal article" date="2016" name="Genome Announc.">
        <title>Whole-Genome Sequence of Rummeliibacillus stabekisii Strain PP9 Isolated from Antarctic Soil.</title>
        <authorList>
            <person name="da Mota F.F."/>
            <person name="Vollu R.E."/>
            <person name="Jurelevicius D."/>
            <person name="Seldin L."/>
        </authorList>
    </citation>
    <scope>NUCLEOTIDE SEQUENCE [LARGE SCALE GENOMIC DNA]</scope>
    <source>
        <strain evidence="9 10">PP9</strain>
    </source>
</reference>
<dbReference type="KEGG" id="rst:ATY39_03645"/>
<reference evidence="10" key="2">
    <citation type="submission" date="2016-03" db="EMBL/GenBank/DDBJ databases">
        <authorList>
            <person name="Ploux O."/>
        </authorList>
    </citation>
    <scope>NUCLEOTIDE SEQUENCE [LARGE SCALE GENOMIC DNA]</scope>
    <source>
        <strain evidence="10">PP9</strain>
    </source>
</reference>